<dbReference type="InterPro" id="IPR003722">
    <property type="entry name" value="Cbl_synth_CobH/CbiC"/>
</dbReference>
<keyword evidence="7" id="KW-1185">Reference proteome</keyword>
<dbReference type="PANTHER" id="PTHR43588:SF1">
    <property type="entry name" value="COBALT-PRECORRIN-8 METHYLMUTASE"/>
    <property type="match status" value="1"/>
</dbReference>
<proteinExistence type="inferred from homology"/>
<dbReference type="Gene3D" id="3.40.50.10230">
    <property type="entry name" value="Cobalamin biosynthesis CobH/CbiC, precorrin-8X methylmutase"/>
    <property type="match status" value="1"/>
</dbReference>
<evidence type="ECO:0000256" key="2">
    <source>
        <dbReference type="ARBA" id="ARBA00009774"/>
    </source>
</evidence>
<dbReference type="AlphaFoldDB" id="A0A380NF79"/>
<dbReference type="RefSeq" id="WP_115309370.1">
    <property type="nucleotide sequence ID" value="NZ_UHIO01000001.1"/>
</dbReference>
<dbReference type="EC" id="5.4.99.61" evidence="6"/>
<dbReference type="UniPathway" id="UPA00148"/>
<dbReference type="GO" id="GO:0009236">
    <property type="term" value="P:cobalamin biosynthetic process"/>
    <property type="evidence" value="ECO:0007669"/>
    <property type="project" value="UniProtKB-UniPathway"/>
</dbReference>
<name>A0A380NF79_9FIRM</name>
<gene>
    <name evidence="6" type="primary">cobH</name>
    <name evidence="6" type="ORF">NCTC12020_00082</name>
</gene>
<dbReference type="Proteomes" id="UP000255367">
    <property type="component" value="Unassembled WGS sequence"/>
</dbReference>
<keyword evidence="3" id="KW-0169">Cobalamin biosynthesis</keyword>
<dbReference type="Pfam" id="PF02570">
    <property type="entry name" value="CbiC"/>
    <property type="match status" value="1"/>
</dbReference>
<dbReference type="GO" id="GO:0016993">
    <property type="term" value="F:precorrin-8X methylmutase activity"/>
    <property type="evidence" value="ECO:0007669"/>
    <property type="project" value="UniProtKB-EC"/>
</dbReference>
<evidence type="ECO:0000256" key="1">
    <source>
        <dbReference type="ARBA" id="ARBA00004953"/>
    </source>
</evidence>
<dbReference type="SUPFAM" id="SSF63965">
    <property type="entry name" value="Precorrin-8X methylmutase CbiC/CobH"/>
    <property type="match status" value="1"/>
</dbReference>
<organism evidence="6 7">
    <name type="scientific">Veillonella criceti</name>
    <dbReference type="NCBI Taxonomy" id="103891"/>
    <lineage>
        <taxon>Bacteria</taxon>
        <taxon>Bacillati</taxon>
        <taxon>Bacillota</taxon>
        <taxon>Negativicutes</taxon>
        <taxon>Veillonellales</taxon>
        <taxon>Veillonellaceae</taxon>
        <taxon>Veillonella</taxon>
    </lineage>
</organism>
<protein>
    <submittedName>
        <fullName evidence="6">Precorrin-8X methylmutase</fullName>
        <ecNumber evidence="6">5.4.99.61</ecNumber>
    </submittedName>
</protein>
<sequence>MEFIKNPKAIEDKSMEIIYPYVKDLNLTDDEVRVYSRTIHASGDVEYAQLVRTSPDAVKKGIEALQNGVHVYCDVEMVRTGINKPALALRGSEVHCLIKDEKVAALAKELGVTRSIAAMRTFGKQLDGQIVAIGNAPTALYEVLRLALEEGVKPALIIGIPVGFVGAAESKEYLMDVSPVPYITVKGNKGGSPIAASVVNALLYTGVNRDGMLFVQGNESKQHD</sequence>
<evidence type="ECO:0000256" key="3">
    <source>
        <dbReference type="ARBA" id="ARBA00022573"/>
    </source>
</evidence>
<dbReference type="InterPro" id="IPR036588">
    <property type="entry name" value="CobH/CbiC_sf"/>
</dbReference>
<feature type="domain" description="Cobalamin biosynthesis precorrin-8X methylmutase CobH/CbiC" evidence="5">
    <location>
        <begin position="10"/>
        <end position="204"/>
    </location>
</feature>
<evidence type="ECO:0000313" key="7">
    <source>
        <dbReference type="Proteomes" id="UP000255367"/>
    </source>
</evidence>
<reference evidence="6 7" key="1">
    <citation type="submission" date="2018-06" db="EMBL/GenBank/DDBJ databases">
        <authorList>
            <consortium name="Pathogen Informatics"/>
            <person name="Doyle S."/>
        </authorList>
    </citation>
    <scope>NUCLEOTIDE SEQUENCE [LARGE SCALE GENOMIC DNA]</scope>
    <source>
        <strain evidence="6 7">NCTC12020</strain>
    </source>
</reference>
<evidence type="ECO:0000313" key="6">
    <source>
        <dbReference type="EMBL" id="SUP39558.1"/>
    </source>
</evidence>
<keyword evidence="4 6" id="KW-0413">Isomerase</keyword>
<comment type="pathway">
    <text evidence="1">Cofactor biosynthesis; adenosylcobalamin biosynthesis.</text>
</comment>
<evidence type="ECO:0000259" key="5">
    <source>
        <dbReference type="Pfam" id="PF02570"/>
    </source>
</evidence>
<accession>A0A380NF79</accession>
<dbReference type="PANTHER" id="PTHR43588">
    <property type="entry name" value="COBALT-PRECORRIN-8 METHYLMUTASE"/>
    <property type="match status" value="1"/>
</dbReference>
<dbReference type="EMBL" id="UHIO01000001">
    <property type="protein sequence ID" value="SUP39558.1"/>
    <property type="molecule type" value="Genomic_DNA"/>
</dbReference>
<comment type="similarity">
    <text evidence="2">Belongs to the CobH/CbiC family.</text>
</comment>
<dbReference type="OrthoDB" id="9780708at2"/>
<evidence type="ECO:0000256" key="4">
    <source>
        <dbReference type="ARBA" id="ARBA00023235"/>
    </source>
</evidence>